<comment type="caution">
    <text evidence="2">Lacks conserved residue(s) required for the propagation of feature annotation.</text>
</comment>
<dbReference type="Ensembl" id="ENSELUT00000034176.3">
    <property type="protein sequence ID" value="ENSELUP00000023079.2"/>
    <property type="gene ID" value="ENSELUG00000021982.3"/>
</dbReference>
<gene>
    <name evidence="4" type="primary">C1QA</name>
</gene>
<dbReference type="PANTHER" id="PTHR12406:SF46">
    <property type="entry name" value="PATATIN-LIKE PHOSPHOLIPASE DOMAIN-CONTAINING PROTEIN 2"/>
    <property type="match status" value="1"/>
</dbReference>
<evidence type="ECO:0000259" key="3">
    <source>
        <dbReference type="PROSITE" id="PS51635"/>
    </source>
</evidence>
<reference evidence="5" key="1">
    <citation type="journal article" date="2014" name="PLoS ONE">
        <title>The genome and linkage map of the northern pike (Esox lucius): conserved synteny revealed between the salmonid sister group and the Neoteleostei.</title>
        <authorList>
            <person name="Rondeau E.B."/>
            <person name="Minkley D.R."/>
            <person name="Leong J.S."/>
            <person name="Messmer A.M."/>
            <person name="Jantzen J.R."/>
            <person name="von Schalburg K.R."/>
            <person name="Lemon C."/>
            <person name="Bird N.H."/>
            <person name="Koop B.F."/>
        </authorList>
    </citation>
    <scope>NUCLEOTIDE SEQUENCE</scope>
</reference>
<reference evidence="4" key="4">
    <citation type="submission" date="2025-09" db="UniProtKB">
        <authorList>
            <consortium name="Ensembl"/>
        </authorList>
    </citation>
    <scope>IDENTIFICATION</scope>
</reference>
<feature type="short sequence motif" description="GXSXG" evidence="2">
    <location>
        <begin position="50"/>
        <end position="54"/>
    </location>
</feature>
<evidence type="ECO:0000313" key="4">
    <source>
        <dbReference type="Ensembl" id="ENSELUP00000023079.2"/>
    </source>
</evidence>
<dbReference type="GO" id="GO:0005737">
    <property type="term" value="C:cytoplasm"/>
    <property type="evidence" value="ECO:0007669"/>
    <property type="project" value="TreeGrafter"/>
</dbReference>
<dbReference type="Pfam" id="PF01734">
    <property type="entry name" value="Patatin"/>
    <property type="match status" value="1"/>
</dbReference>
<feature type="domain" description="PNPLA" evidence="3">
    <location>
        <begin position="15"/>
        <end position="170"/>
    </location>
</feature>
<accession>A0A3P8Z2Q2</accession>
<dbReference type="PANTHER" id="PTHR12406">
    <property type="entry name" value="CALCIUM-INDEPENDENT PHOSPHOLIPASE A2 IPLA2 -RELATED"/>
    <property type="match status" value="1"/>
</dbReference>
<dbReference type="GO" id="GO:0016020">
    <property type="term" value="C:membrane"/>
    <property type="evidence" value="ECO:0007669"/>
    <property type="project" value="TreeGrafter"/>
</dbReference>
<dbReference type="SUPFAM" id="SSF52151">
    <property type="entry name" value="FabD/lysophospholipase-like"/>
    <property type="match status" value="1"/>
</dbReference>
<dbReference type="Proteomes" id="UP000265140">
    <property type="component" value="Chromosome 12"/>
</dbReference>
<name>A0A3P8Z2Q2_ESOLU</name>
<dbReference type="InterPro" id="IPR002641">
    <property type="entry name" value="PNPLA_dom"/>
</dbReference>
<dbReference type="GO" id="GO:0004806">
    <property type="term" value="F:triacylglycerol lipase activity"/>
    <property type="evidence" value="ECO:0007669"/>
    <property type="project" value="TreeGrafter"/>
</dbReference>
<evidence type="ECO:0000256" key="1">
    <source>
        <dbReference type="ARBA" id="ARBA00023098"/>
    </source>
</evidence>
<dbReference type="InterPro" id="IPR016035">
    <property type="entry name" value="Acyl_Trfase/lysoPLipase"/>
</dbReference>
<feature type="active site" description="Proton acceptor" evidence="2">
    <location>
        <position position="157"/>
    </location>
</feature>
<protein>
    <recommendedName>
        <fullName evidence="3">PNPLA domain-containing protein</fullName>
    </recommendedName>
</protein>
<organism evidence="4 5">
    <name type="scientific">Esox lucius</name>
    <name type="common">Northern pike</name>
    <dbReference type="NCBI Taxonomy" id="8010"/>
    <lineage>
        <taxon>Eukaryota</taxon>
        <taxon>Metazoa</taxon>
        <taxon>Chordata</taxon>
        <taxon>Craniata</taxon>
        <taxon>Vertebrata</taxon>
        <taxon>Euteleostomi</taxon>
        <taxon>Actinopterygii</taxon>
        <taxon>Neopterygii</taxon>
        <taxon>Teleostei</taxon>
        <taxon>Protacanthopterygii</taxon>
        <taxon>Esociformes</taxon>
        <taxon>Esocidae</taxon>
        <taxon>Esox</taxon>
    </lineage>
</organism>
<keyword evidence="1 2" id="KW-0443">Lipid metabolism</keyword>
<dbReference type="Gene3D" id="3.40.1090.10">
    <property type="entry name" value="Cytosolic phospholipase A2 catalytic domain"/>
    <property type="match status" value="1"/>
</dbReference>
<dbReference type="OMA" id="IASCYVP"/>
<feature type="short sequence motif" description="DGA/G" evidence="2">
    <location>
        <begin position="157"/>
        <end position="159"/>
    </location>
</feature>
<dbReference type="AlphaFoldDB" id="A0A3P8Z2Q2"/>
<reference evidence="4" key="3">
    <citation type="submission" date="2025-08" db="UniProtKB">
        <authorList>
            <consortium name="Ensembl"/>
        </authorList>
    </citation>
    <scope>IDENTIFICATION</scope>
</reference>
<keyword evidence="2" id="KW-0442">Lipid degradation</keyword>
<dbReference type="GO" id="GO:0019433">
    <property type="term" value="P:triglyceride catabolic process"/>
    <property type="evidence" value="ECO:0007669"/>
    <property type="project" value="TreeGrafter"/>
</dbReference>
<feature type="active site" description="Nucleophile" evidence="2">
    <location>
        <position position="52"/>
    </location>
</feature>
<proteinExistence type="predicted"/>
<dbReference type="GO" id="GO:0005811">
    <property type="term" value="C:lipid droplet"/>
    <property type="evidence" value="ECO:0007669"/>
    <property type="project" value="TreeGrafter"/>
</dbReference>
<evidence type="ECO:0000256" key="2">
    <source>
        <dbReference type="PROSITE-ProRule" id="PRU01161"/>
    </source>
</evidence>
<evidence type="ECO:0000313" key="5">
    <source>
        <dbReference type="Proteomes" id="UP000265140"/>
    </source>
</evidence>
<dbReference type="GO" id="GO:0055088">
    <property type="term" value="P:lipid homeostasis"/>
    <property type="evidence" value="ECO:0007669"/>
    <property type="project" value="TreeGrafter"/>
</dbReference>
<sequence length="243" mass="25550">MSLGIPLSGDAPLSISFSGSGFLATYQLGVAQCLLNQAPWLLQTAPNIMGASAGSLVAAAVVCGSDLGETCLRGPIQFQQGNVGGWIERLLRGFLPADAHIQANGRLLVGMTRIPDGQNILVSEFRSREDLVQVCVWRGGYVGWGGVLCVCGGHYLDGGFSCIQPTQASAPGHTLTVSPFAGEADICPPDPSSMFDIVVSGTTMQFSAVNGSRMLDALYPSQWKAFYNGYRDGLHFLQTSGGS</sequence>
<keyword evidence="2" id="KW-0378">Hydrolase</keyword>
<dbReference type="InterPro" id="IPR033562">
    <property type="entry name" value="PLPL"/>
</dbReference>
<dbReference type="GeneTree" id="ENSGT00940000155662"/>
<reference evidence="4" key="2">
    <citation type="submission" date="2020-02" db="EMBL/GenBank/DDBJ databases">
        <title>Esox lucius (northern pike) genome, fEsoLuc1, primary haplotype.</title>
        <authorList>
            <person name="Myers G."/>
            <person name="Karagic N."/>
            <person name="Meyer A."/>
            <person name="Pippel M."/>
            <person name="Reichard M."/>
            <person name="Winkler S."/>
            <person name="Tracey A."/>
            <person name="Sims Y."/>
            <person name="Howe K."/>
            <person name="Rhie A."/>
            <person name="Formenti G."/>
            <person name="Durbin R."/>
            <person name="Fedrigo O."/>
            <person name="Jarvis E.D."/>
        </authorList>
    </citation>
    <scope>NUCLEOTIDE SEQUENCE [LARGE SCALE GENOMIC DNA]</scope>
</reference>
<dbReference type="PROSITE" id="PS51635">
    <property type="entry name" value="PNPLA"/>
    <property type="match status" value="1"/>
</dbReference>
<dbReference type="Bgee" id="ENSELUG00000021982">
    <property type="expression patterns" value="Expressed in nose and 3 other cell types or tissues"/>
</dbReference>
<keyword evidence="5" id="KW-1185">Reference proteome</keyword>
<dbReference type="InParanoid" id="A0A3P8Z2Q2"/>